<dbReference type="KEGG" id="cput:CONPUDRAFT_163277"/>
<evidence type="ECO:0000259" key="1">
    <source>
        <dbReference type="Pfam" id="PF01323"/>
    </source>
</evidence>
<dbReference type="OrthoDB" id="1930760at2759"/>
<dbReference type="OMA" id="CTIGYKR"/>
<comment type="caution">
    <text evidence="2">The sequence shown here is derived from an EMBL/GenBank/DDBJ whole genome shotgun (WGS) entry which is preliminary data.</text>
</comment>
<feature type="domain" description="DSBA-like thioredoxin" evidence="1">
    <location>
        <begin position="19"/>
        <end position="218"/>
    </location>
</feature>
<dbReference type="RefSeq" id="XP_007765852.1">
    <property type="nucleotide sequence ID" value="XM_007767662.1"/>
</dbReference>
<keyword evidence="3" id="KW-1185">Reference proteome</keyword>
<dbReference type="GO" id="GO:0016491">
    <property type="term" value="F:oxidoreductase activity"/>
    <property type="evidence" value="ECO:0007669"/>
    <property type="project" value="InterPro"/>
</dbReference>
<dbReference type="PANTHER" id="PTHR13887">
    <property type="entry name" value="GLUTATHIONE S-TRANSFERASE KAPPA"/>
    <property type="match status" value="1"/>
</dbReference>
<gene>
    <name evidence="2" type="ORF">CONPUDRAFT_163277</name>
</gene>
<sequence>MSDSESTLSPEPTRRTVKIIFFSDYICAFCYIGNKVLQDAIRACSDLPLQFDIEFRPFALLCSLPCGTSIKRTEFLEKKFGKEDVLMKMQYVETIAEQVGLKIARDGIVCKPVNAHRLAARAYVLGGQELQSKFVQKVFDTVFRDAKDISNREVLVDMALEAGLMETKEEVKKFLDSTDHIGCVKKMMEAARSSGVVGVPFLIIDGKWALNGVQPTECYVKLFRKLAEHHENGTALSPCPNASPCPNSI</sequence>
<dbReference type="CDD" id="cd03024">
    <property type="entry name" value="DsbA_FrnE"/>
    <property type="match status" value="1"/>
</dbReference>
<reference evidence="3" key="1">
    <citation type="journal article" date="2012" name="Science">
        <title>The Paleozoic origin of enzymatic lignin decomposition reconstructed from 31 fungal genomes.</title>
        <authorList>
            <person name="Floudas D."/>
            <person name="Binder M."/>
            <person name="Riley R."/>
            <person name="Barry K."/>
            <person name="Blanchette R.A."/>
            <person name="Henrissat B."/>
            <person name="Martinez A.T."/>
            <person name="Otillar R."/>
            <person name="Spatafora J.W."/>
            <person name="Yadav J.S."/>
            <person name="Aerts A."/>
            <person name="Benoit I."/>
            <person name="Boyd A."/>
            <person name="Carlson A."/>
            <person name="Copeland A."/>
            <person name="Coutinho P.M."/>
            <person name="de Vries R.P."/>
            <person name="Ferreira P."/>
            <person name="Findley K."/>
            <person name="Foster B."/>
            <person name="Gaskell J."/>
            <person name="Glotzer D."/>
            <person name="Gorecki P."/>
            <person name="Heitman J."/>
            <person name="Hesse C."/>
            <person name="Hori C."/>
            <person name="Igarashi K."/>
            <person name="Jurgens J.A."/>
            <person name="Kallen N."/>
            <person name="Kersten P."/>
            <person name="Kohler A."/>
            <person name="Kuees U."/>
            <person name="Kumar T.K.A."/>
            <person name="Kuo A."/>
            <person name="LaButti K."/>
            <person name="Larrondo L.F."/>
            <person name="Lindquist E."/>
            <person name="Ling A."/>
            <person name="Lombard V."/>
            <person name="Lucas S."/>
            <person name="Lundell T."/>
            <person name="Martin R."/>
            <person name="McLaughlin D.J."/>
            <person name="Morgenstern I."/>
            <person name="Morin E."/>
            <person name="Murat C."/>
            <person name="Nagy L.G."/>
            <person name="Nolan M."/>
            <person name="Ohm R.A."/>
            <person name="Patyshakuliyeva A."/>
            <person name="Rokas A."/>
            <person name="Ruiz-Duenas F.J."/>
            <person name="Sabat G."/>
            <person name="Salamov A."/>
            <person name="Samejima M."/>
            <person name="Schmutz J."/>
            <person name="Slot J.C."/>
            <person name="St John F."/>
            <person name="Stenlid J."/>
            <person name="Sun H."/>
            <person name="Sun S."/>
            <person name="Syed K."/>
            <person name="Tsang A."/>
            <person name="Wiebenga A."/>
            <person name="Young D."/>
            <person name="Pisabarro A."/>
            <person name="Eastwood D.C."/>
            <person name="Martin F."/>
            <person name="Cullen D."/>
            <person name="Grigoriev I.V."/>
            <person name="Hibbett D.S."/>
        </authorList>
    </citation>
    <scope>NUCLEOTIDE SEQUENCE [LARGE SCALE GENOMIC DNA]</scope>
    <source>
        <strain evidence="3">RWD-64-598 SS2</strain>
    </source>
</reference>
<dbReference type="Proteomes" id="UP000053558">
    <property type="component" value="Unassembled WGS sequence"/>
</dbReference>
<dbReference type="SUPFAM" id="SSF52833">
    <property type="entry name" value="Thioredoxin-like"/>
    <property type="match status" value="1"/>
</dbReference>
<dbReference type="EMBL" id="JH711575">
    <property type="protein sequence ID" value="EIW84029.1"/>
    <property type="molecule type" value="Genomic_DNA"/>
</dbReference>
<name>A0A5M3MY56_CONPW</name>
<dbReference type="Gene3D" id="3.40.30.10">
    <property type="entry name" value="Glutaredoxin"/>
    <property type="match status" value="1"/>
</dbReference>
<proteinExistence type="predicted"/>
<dbReference type="InterPro" id="IPR001853">
    <property type="entry name" value="DSBA-like_thioredoxin_dom"/>
</dbReference>
<dbReference type="Pfam" id="PF01323">
    <property type="entry name" value="DSBA"/>
    <property type="match status" value="1"/>
</dbReference>
<organism evidence="2 3">
    <name type="scientific">Coniophora puteana (strain RWD-64-598)</name>
    <name type="common">Brown rot fungus</name>
    <dbReference type="NCBI Taxonomy" id="741705"/>
    <lineage>
        <taxon>Eukaryota</taxon>
        <taxon>Fungi</taxon>
        <taxon>Dikarya</taxon>
        <taxon>Basidiomycota</taxon>
        <taxon>Agaricomycotina</taxon>
        <taxon>Agaricomycetes</taxon>
        <taxon>Agaricomycetidae</taxon>
        <taxon>Boletales</taxon>
        <taxon>Coniophorineae</taxon>
        <taxon>Coniophoraceae</taxon>
        <taxon>Coniophora</taxon>
    </lineage>
</organism>
<accession>A0A5M3MY56</accession>
<protein>
    <submittedName>
        <fullName evidence="2">Thioredoxin-like protein</fullName>
    </submittedName>
</protein>
<dbReference type="GeneID" id="19204889"/>
<dbReference type="AlphaFoldDB" id="A0A5M3MY56"/>
<dbReference type="InterPro" id="IPR036249">
    <property type="entry name" value="Thioredoxin-like_sf"/>
</dbReference>
<evidence type="ECO:0000313" key="3">
    <source>
        <dbReference type="Proteomes" id="UP000053558"/>
    </source>
</evidence>
<dbReference type="PANTHER" id="PTHR13887:SF41">
    <property type="entry name" value="THIOREDOXIN SUPERFAMILY PROTEIN"/>
    <property type="match status" value="1"/>
</dbReference>
<evidence type="ECO:0000313" key="2">
    <source>
        <dbReference type="EMBL" id="EIW84029.1"/>
    </source>
</evidence>